<sequence>MRPFLQDRKQTEVDGARNLDLGIKRQRKKRPLVLNEIDAKTPTISTICSPNLELTRCLTRRARNPLF</sequence>
<proteinExistence type="predicted"/>
<evidence type="ECO:0000313" key="1">
    <source>
        <dbReference type="EMBL" id="KAF2531996.1"/>
    </source>
</evidence>
<evidence type="ECO:0000313" key="2">
    <source>
        <dbReference type="EMBL" id="KAF2551414.1"/>
    </source>
</evidence>
<gene>
    <name evidence="2" type="ORF">F2Q68_00034392</name>
    <name evidence="3" type="ORF">F2Q69_00053184</name>
    <name evidence="1" type="ORF">F2Q70_00029922</name>
</gene>
<reference evidence="3" key="2">
    <citation type="submission" date="2019-12" db="EMBL/GenBank/DDBJ databases">
        <title>Genome sequencing and annotation of Brassica cretica.</title>
        <authorList>
            <person name="Studholme D.J."/>
            <person name="Sarris P."/>
        </authorList>
    </citation>
    <scope>NUCLEOTIDE SEQUENCE</scope>
    <source>
        <strain evidence="3">PFS-109/04</strain>
        <tissue evidence="3">Leaf</tissue>
    </source>
</reference>
<comment type="caution">
    <text evidence="1">The sequence shown here is derived from an EMBL/GenBank/DDBJ whole genome shotgun (WGS) entry which is preliminary data.</text>
</comment>
<accession>A0A8S9FI28</accession>
<protein>
    <submittedName>
        <fullName evidence="1">Uncharacterized protein</fullName>
    </submittedName>
</protein>
<organism evidence="1">
    <name type="scientific">Brassica cretica</name>
    <name type="common">Mustard</name>
    <dbReference type="NCBI Taxonomy" id="69181"/>
    <lineage>
        <taxon>Eukaryota</taxon>
        <taxon>Viridiplantae</taxon>
        <taxon>Streptophyta</taxon>
        <taxon>Embryophyta</taxon>
        <taxon>Tracheophyta</taxon>
        <taxon>Spermatophyta</taxon>
        <taxon>Magnoliopsida</taxon>
        <taxon>eudicotyledons</taxon>
        <taxon>Gunneridae</taxon>
        <taxon>Pentapetalae</taxon>
        <taxon>rosids</taxon>
        <taxon>malvids</taxon>
        <taxon>Brassicales</taxon>
        <taxon>Brassicaceae</taxon>
        <taxon>Brassiceae</taxon>
        <taxon>Brassica</taxon>
    </lineage>
</organism>
<dbReference type="EMBL" id="QGKW02001988">
    <property type="protein sequence ID" value="KAF2551414.1"/>
    <property type="molecule type" value="Genomic_DNA"/>
</dbReference>
<dbReference type="EMBL" id="QGKY02002305">
    <property type="protein sequence ID" value="KAF2531996.1"/>
    <property type="molecule type" value="Genomic_DNA"/>
</dbReference>
<reference evidence="1" key="1">
    <citation type="submission" date="2019-12" db="EMBL/GenBank/DDBJ databases">
        <title>Genome sequencing and annotation of Brassica cretica.</title>
        <authorList>
            <person name="Studholme D.J."/>
            <person name="Sarris P.F."/>
        </authorList>
    </citation>
    <scope>NUCLEOTIDE SEQUENCE</scope>
    <source>
        <strain evidence="2">PFS-001/15</strain>
        <strain evidence="1">PFS-102/07</strain>
        <tissue evidence="1">Leaf</tissue>
    </source>
</reference>
<name>A0A8S9FI28_BRACR</name>
<dbReference type="EMBL" id="QGKX02002183">
    <property type="protein sequence ID" value="KAF3486798.1"/>
    <property type="molecule type" value="Genomic_DNA"/>
</dbReference>
<dbReference type="Proteomes" id="UP000712600">
    <property type="component" value="Unassembled WGS sequence"/>
</dbReference>
<dbReference type="AlphaFoldDB" id="A0A8S9FI28"/>
<dbReference type="Proteomes" id="UP000712281">
    <property type="component" value="Unassembled WGS sequence"/>
</dbReference>
<evidence type="ECO:0000313" key="3">
    <source>
        <dbReference type="EMBL" id="KAF3486798.1"/>
    </source>
</evidence>